<dbReference type="RefSeq" id="WP_212946849.1">
    <property type="nucleotide sequence ID" value="NZ_BORW01000001.1"/>
</dbReference>
<keyword evidence="4" id="KW-1185">Reference proteome</keyword>
<evidence type="ECO:0000256" key="2">
    <source>
        <dbReference type="SAM" id="Phobius"/>
    </source>
</evidence>
<sequence>MSTELSRVKTYNSRKKNARKKPPLPAQDGNQPVIEKSRRERLKTAGATLSRVKARKERSEAPKPEEEVREKIAPFEPTGSFRSRSARHKAGHGRVQNAGGEEDGTPSRTDKYTSRKIVVSKYFTNSLFFLFLVLTMFLVYWGVKGAPPLEDLW</sequence>
<gene>
    <name evidence="3" type="ORF">J21TS3_00910</name>
</gene>
<keyword evidence="2" id="KW-0472">Membrane</keyword>
<feature type="compositionally biased region" description="Basic and acidic residues" evidence="1">
    <location>
        <begin position="57"/>
        <end position="73"/>
    </location>
</feature>
<feature type="compositionally biased region" description="Polar residues" evidence="1">
    <location>
        <begin position="1"/>
        <end position="11"/>
    </location>
</feature>
<dbReference type="EMBL" id="BORW01000001">
    <property type="protein sequence ID" value="GIO65270.1"/>
    <property type="molecule type" value="Genomic_DNA"/>
</dbReference>
<organism evidence="3 4">
    <name type="scientific">Paenibacillus cookii</name>
    <dbReference type="NCBI Taxonomy" id="157839"/>
    <lineage>
        <taxon>Bacteria</taxon>
        <taxon>Bacillati</taxon>
        <taxon>Bacillota</taxon>
        <taxon>Bacilli</taxon>
        <taxon>Bacillales</taxon>
        <taxon>Paenibacillaceae</taxon>
        <taxon>Paenibacillus</taxon>
    </lineage>
</organism>
<keyword evidence="2" id="KW-1133">Transmembrane helix</keyword>
<keyword evidence="2" id="KW-0812">Transmembrane</keyword>
<feature type="transmembrane region" description="Helical" evidence="2">
    <location>
        <begin position="122"/>
        <end position="143"/>
    </location>
</feature>
<feature type="region of interest" description="Disordered" evidence="1">
    <location>
        <begin position="1"/>
        <end position="109"/>
    </location>
</feature>
<feature type="compositionally biased region" description="Basic residues" evidence="1">
    <location>
        <begin position="12"/>
        <end position="22"/>
    </location>
</feature>
<accession>A0ABQ4LPU8</accession>
<reference evidence="3 4" key="1">
    <citation type="submission" date="2021-03" db="EMBL/GenBank/DDBJ databases">
        <title>Antimicrobial resistance genes in bacteria isolated from Japanese honey, and their potential for conferring macrolide and lincosamide resistance in the American foulbrood pathogen Paenibacillus larvae.</title>
        <authorList>
            <person name="Okamoto M."/>
            <person name="Kumagai M."/>
            <person name="Kanamori H."/>
            <person name="Takamatsu D."/>
        </authorList>
    </citation>
    <scope>NUCLEOTIDE SEQUENCE [LARGE SCALE GENOMIC DNA]</scope>
    <source>
        <strain evidence="3 4">J21TS3</strain>
    </source>
</reference>
<comment type="caution">
    <text evidence="3">The sequence shown here is derived from an EMBL/GenBank/DDBJ whole genome shotgun (WGS) entry which is preliminary data.</text>
</comment>
<dbReference type="Proteomes" id="UP000680638">
    <property type="component" value="Unassembled WGS sequence"/>
</dbReference>
<evidence type="ECO:0000256" key="1">
    <source>
        <dbReference type="SAM" id="MobiDB-lite"/>
    </source>
</evidence>
<evidence type="ECO:0000313" key="4">
    <source>
        <dbReference type="Proteomes" id="UP000680638"/>
    </source>
</evidence>
<evidence type="ECO:0000313" key="3">
    <source>
        <dbReference type="EMBL" id="GIO65270.1"/>
    </source>
</evidence>
<proteinExistence type="predicted"/>
<protein>
    <submittedName>
        <fullName evidence="3">Uncharacterized protein</fullName>
    </submittedName>
</protein>
<name>A0ABQ4LPU8_9BACL</name>